<feature type="transmembrane region" description="Helical" evidence="6">
    <location>
        <begin position="39"/>
        <end position="60"/>
    </location>
</feature>
<feature type="transmembrane region" description="Helical" evidence="6">
    <location>
        <begin position="103"/>
        <end position="125"/>
    </location>
</feature>
<protein>
    <submittedName>
        <fullName evidence="7">Iron transporter</fullName>
    </submittedName>
</protein>
<dbReference type="OrthoDB" id="7260758at2"/>
<dbReference type="Proteomes" id="UP000380867">
    <property type="component" value="Unassembled WGS sequence"/>
</dbReference>
<keyword evidence="4 6" id="KW-1133">Transmembrane helix</keyword>
<proteinExistence type="inferred from homology"/>
<dbReference type="AlphaFoldDB" id="A0A5M4FHJ4"/>
<comment type="caution">
    <text evidence="7">The sequence shown here is derived from an EMBL/GenBank/DDBJ whole genome shotgun (WGS) entry which is preliminary data.</text>
</comment>
<feature type="transmembrane region" description="Helical" evidence="6">
    <location>
        <begin position="177"/>
        <end position="198"/>
    </location>
</feature>
<keyword evidence="3 6" id="KW-0812">Transmembrane</keyword>
<evidence type="ECO:0000256" key="4">
    <source>
        <dbReference type="ARBA" id="ARBA00022989"/>
    </source>
</evidence>
<dbReference type="EMBL" id="SDPQ02000002">
    <property type="protein sequence ID" value="KAA1398243.1"/>
    <property type="molecule type" value="Genomic_DNA"/>
</dbReference>
<dbReference type="PANTHER" id="PTHR31632:SF2">
    <property type="entry name" value="PLASMA MEMBRANE IRON PERMEASE"/>
    <property type="match status" value="1"/>
</dbReference>
<comment type="subcellular location">
    <subcellularLocation>
        <location evidence="1">Membrane</location>
        <topology evidence="1">Multi-pass membrane protein</topology>
    </subcellularLocation>
</comment>
<dbReference type="InterPro" id="IPR004923">
    <property type="entry name" value="FTR1/Fip1/EfeU"/>
</dbReference>
<evidence type="ECO:0000256" key="5">
    <source>
        <dbReference type="ARBA" id="ARBA00023136"/>
    </source>
</evidence>
<sequence length="288" mass="31008">MFANLLIGLREGLEASLIVSILIAYLVKTQRRHEIRYVWLGVAAAIALVIAVFTFVTIAFEQLSFKAQEGVGGTLSILAAGLVTWMIFWMRRTARGLKKELEGEMASAVALGNGAIALVAFLTVGREGLETAAIMWSTIANAYSPQPFIGATLGFLIAILLGIGIYRGAIKVNLGKFFTVTGFLLIIVAAGVLAYGVYDLQEAGFLPRLTGDVGGISHLGNAIFDISSTIPKDSWYGTLLKGTVNFQPDPSWLQGICWSIYLAVILPLYLRKPKVATTPHESKVVQSA</sequence>
<keyword evidence="8" id="KW-1185">Reference proteome</keyword>
<gene>
    <name evidence="7" type="ORF">ESP70_013040</name>
</gene>
<dbReference type="GO" id="GO:0033573">
    <property type="term" value="C:high-affinity iron permease complex"/>
    <property type="evidence" value="ECO:0007669"/>
    <property type="project" value="InterPro"/>
</dbReference>
<evidence type="ECO:0000256" key="3">
    <source>
        <dbReference type="ARBA" id="ARBA00022692"/>
    </source>
</evidence>
<organism evidence="7 8">
    <name type="scientific">Aeromicrobium ginsengisoli</name>
    <dbReference type="NCBI Taxonomy" id="363867"/>
    <lineage>
        <taxon>Bacteria</taxon>
        <taxon>Bacillati</taxon>
        <taxon>Actinomycetota</taxon>
        <taxon>Actinomycetes</taxon>
        <taxon>Propionibacteriales</taxon>
        <taxon>Nocardioidaceae</taxon>
        <taxon>Aeromicrobium</taxon>
    </lineage>
</organism>
<evidence type="ECO:0000256" key="6">
    <source>
        <dbReference type="SAM" id="Phobius"/>
    </source>
</evidence>
<evidence type="ECO:0000256" key="2">
    <source>
        <dbReference type="ARBA" id="ARBA00008333"/>
    </source>
</evidence>
<reference evidence="7" key="1">
    <citation type="submission" date="2019-09" db="EMBL/GenBank/DDBJ databases">
        <authorList>
            <person name="Li J."/>
        </authorList>
    </citation>
    <scope>NUCLEOTIDE SEQUENCE [LARGE SCALE GENOMIC DNA]</scope>
    <source>
        <strain evidence="7">JCM 14732</strain>
    </source>
</reference>
<evidence type="ECO:0000313" key="7">
    <source>
        <dbReference type="EMBL" id="KAA1398243.1"/>
    </source>
</evidence>
<evidence type="ECO:0000313" key="8">
    <source>
        <dbReference type="Proteomes" id="UP000380867"/>
    </source>
</evidence>
<dbReference type="PANTHER" id="PTHR31632">
    <property type="entry name" value="IRON TRANSPORTER FTH1"/>
    <property type="match status" value="1"/>
</dbReference>
<dbReference type="RefSeq" id="WP_149689672.1">
    <property type="nucleotide sequence ID" value="NZ_SDPQ02000002.1"/>
</dbReference>
<dbReference type="Pfam" id="PF03239">
    <property type="entry name" value="FTR1"/>
    <property type="match status" value="1"/>
</dbReference>
<feature type="transmembrane region" description="Helical" evidence="6">
    <location>
        <begin position="145"/>
        <end position="165"/>
    </location>
</feature>
<evidence type="ECO:0000256" key="1">
    <source>
        <dbReference type="ARBA" id="ARBA00004141"/>
    </source>
</evidence>
<accession>A0A5M4FHJ4</accession>
<keyword evidence="5 6" id="KW-0472">Membrane</keyword>
<feature type="transmembrane region" description="Helical" evidence="6">
    <location>
        <begin position="72"/>
        <end position="91"/>
    </location>
</feature>
<dbReference type="NCBIfam" id="NF041756">
    <property type="entry name" value="EfeU"/>
    <property type="match status" value="1"/>
</dbReference>
<comment type="similarity">
    <text evidence="2">Belongs to the oxidase-dependent Fe transporter (OFeT) (TC 9.A.10.1) family.</text>
</comment>
<feature type="transmembrane region" description="Helical" evidence="6">
    <location>
        <begin position="252"/>
        <end position="270"/>
    </location>
</feature>
<dbReference type="GO" id="GO:0015093">
    <property type="term" value="F:ferrous iron transmembrane transporter activity"/>
    <property type="evidence" value="ECO:0007669"/>
    <property type="project" value="TreeGrafter"/>
</dbReference>
<name>A0A5M4FHJ4_9ACTN</name>